<sequence length="365" mass="41470">MDPAEHLPVELVRRIIELAAAATTDDRRWRRLAKLNTLFRSLALVNHAWEEASRPYLYAEITLKEEPQANSLVQTVDHHPDRAALVKKLDISYDPFGEDEGWRKSIVLYVLSRCVNLSELRHCGEGDWSSTWDAVLAKSSLHTLKLRWITFTGLSTTFPSLRALSLTVVTLPQDIKSFSKSFPGLIEFSITFGADVLFESEAREPSNLHFVVAMAPQLVTLRLENGTAGIPLSLLQHLIIIGIHLQRIDSTIISDYKLPPPPLPPRFDPAELPSLELRFILHSWISEHMLLTDPLPPQQRLLALFESRDAGVVEAISALRRVKRVVLEPWLVERFPEGINHAVEKLKEKELELEFDSLDSFYVNE</sequence>
<dbReference type="InParanoid" id="A0A1Y2FW30"/>
<name>A0A1Y2FW30_9BASI</name>
<dbReference type="EMBL" id="MCGR01000011">
    <property type="protein sequence ID" value="ORY88220.1"/>
    <property type="molecule type" value="Genomic_DNA"/>
</dbReference>
<dbReference type="AlphaFoldDB" id="A0A1Y2FW30"/>
<proteinExistence type="predicted"/>
<organism evidence="1 2">
    <name type="scientific">Leucosporidium creatinivorum</name>
    <dbReference type="NCBI Taxonomy" id="106004"/>
    <lineage>
        <taxon>Eukaryota</taxon>
        <taxon>Fungi</taxon>
        <taxon>Dikarya</taxon>
        <taxon>Basidiomycota</taxon>
        <taxon>Pucciniomycotina</taxon>
        <taxon>Microbotryomycetes</taxon>
        <taxon>Leucosporidiales</taxon>
        <taxon>Leucosporidium</taxon>
    </lineage>
</organism>
<gene>
    <name evidence="1" type="ORF">BCR35DRAFT_330097</name>
</gene>
<evidence type="ECO:0008006" key="3">
    <source>
        <dbReference type="Google" id="ProtNLM"/>
    </source>
</evidence>
<evidence type="ECO:0000313" key="2">
    <source>
        <dbReference type="Proteomes" id="UP000193467"/>
    </source>
</evidence>
<dbReference type="Proteomes" id="UP000193467">
    <property type="component" value="Unassembled WGS sequence"/>
</dbReference>
<keyword evidence="2" id="KW-1185">Reference proteome</keyword>
<accession>A0A1Y2FW30</accession>
<protein>
    <recommendedName>
        <fullName evidence="3">F-box domain-containing protein</fullName>
    </recommendedName>
</protein>
<evidence type="ECO:0000313" key="1">
    <source>
        <dbReference type="EMBL" id="ORY88220.1"/>
    </source>
</evidence>
<comment type="caution">
    <text evidence="1">The sequence shown here is derived from an EMBL/GenBank/DDBJ whole genome shotgun (WGS) entry which is preliminary data.</text>
</comment>
<reference evidence="1 2" key="1">
    <citation type="submission" date="2016-07" db="EMBL/GenBank/DDBJ databases">
        <title>Pervasive Adenine N6-methylation of Active Genes in Fungi.</title>
        <authorList>
            <consortium name="DOE Joint Genome Institute"/>
            <person name="Mondo S.J."/>
            <person name="Dannebaum R.O."/>
            <person name="Kuo R.C."/>
            <person name="Labutti K."/>
            <person name="Haridas S."/>
            <person name="Kuo A."/>
            <person name="Salamov A."/>
            <person name="Ahrendt S.R."/>
            <person name="Lipzen A."/>
            <person name="Sullivan W."/>
            <person name="Andreopoulos W.B."/>
            <person name="Clum A."/>
            <person name="Lindquist E."/>
            <person name="Daum C."/>
            <person name="Ramamoorthy G.K."/>
            <person name="Gryganskyi A."/>
            <person name="Culley D."/>
            <person name="Magnuson J.K."/>
            <person name="James T.Y."/>
            <person name="O'Malley M.A."/>
            <person name="Stajich J.E."/>
            <person name="Spatafora J.W."/>
            <person name="Visel A."/>
            <person name="Grigoriev I.V."/>
        </authorList>
    </citation>
    <scope>NUCLEOTIDE SEQUENCE [LARGE SCALE GENOMIC DNA]</scope>
    <source>
        <strain evidence="1 2">62-1032</strain>
    </source>
</reference>
<dbReference type="OrthoDB" id="2921803at2759"/>